<feature type="transmembrane region" description="Helical" evidence="9">
    <location>
        <begin position="344"/>
        <end position="361"/>
    </location>
</feature>
<evidence type="ECO:0000256" key="6">
    <source>
        <dbReference type="ARBA" id="ARBA00023136"/>
    </source>
</evidence>
<keyword evidence="5 9" id="KW-1133">Transmembrane helix</keyword>
<organism evidence="10 11">
    <name type="scientific">Litorilinea aerophila</name>
    <dbReference type="NCBI Taxonomy" id="1204385"/>
    <lineage>
        <taxon>Bacteria</taxon>
        <taxon>Bacillati</taxon>
        <taxon>Chloroflexota</taxon>
        <taxon>Caldilineae</taxon>
        <taxon>Caldilineales</taxon>
        <taxon>Caldilineaceae</taxon>
        <taxon>Litorilinea</taxon>
    </lineage>
</organism>
<feature type="transmembrane region" description="Helical" evidence="9">
    <location>
        <begin position="522"/>
        <end position="541"/>
    </location>
</feature>
<dbReference type="GO" id="GO:1905039">
    <property type="term" value="P:carboxylic acid transmembrane transport"/>
    <property type="evidence" value="ECO:0007669"/>
    <property type="project" value="UniProtKB-ARBA"/>
</dbReference>
<evidence type="ECO:0000256" key="5">
    <source>
        <dbReference type="ARBA" id="ARBA00022989"/>
    </source>
</evidence>
<dbReference type="NCBIfam" id="TIGR00785">
    <property type="entry name" value="dass"/>
    <property type="match status" value="1"/>
</dbReference>
<name>A0A540VF93_9CHLR</name>
<reference evidence="10 11" key="1">
    <citation type="submission" date="2019-06" db="EMBL/GenBank/DDBJ databases">
        <title>Genome sequence of Litorilinea aerophila BAA-2444.</title>
        <authorList>
            <person name="Maclea K.S."/>
            <person name="Maurais E.G."/>
            <person name="Iannazzi L.C."/>
        </authorList>
    </citation>
    <scope>NUCLEOTIDE SEQUENCE [LARGE SCALE GENOMIC DNA]</scope>
    <source>
        <strain evidence="10 11">ATCC BAA-2444</strain>
    </source>
</reference>
<protein>
    <recommendedName>
        <fullName evidence="3">Sodium-dependent dicarboxylate transporter SdcS</fullName>
    </recommendedName>
    <alternativeName>
        <fullName evidence="7">Na(+)/dicarboxylate symporter</fullName>
    </alternativeName>
</protein>
<proteinExistence type="inferred from homology"/>
<dbReference type="PANTHER" id="PTHR10283">
    <property type="entry name" value="SOLUTE CARRIER FAMILY 13 MEMBER"/>
    <property type="match status" value="1"/>
</dbReference>
<dbReference type="InterPro" id="IPR001898">
    <property type="entry name" value="SLC13A/DASS"/>
</dbReference>
<evidence type="ECO:0000256" key="7">
    <source>
        <dbReference type="ARBA" id="ARBA00031174"/>
    </source>
</evidence>
<evidence type="ECO:0000256" key="3">
    <source>
        <dbReference type="ARBA" id="ARBA00020150"/>
    </source>
</evidence>
<feature type="transmembrane region" description="Helical" evidence="9">
    <location>
        <begin position="460"/>
        <end position="479"/>
    </location>
</feature>
<dbReference type="PANTHER" id="PTHR10283:SF82">
    <property type="entry name" value="SOLUTE CARRIER FAMILY 13 MEMBER 2"/>
    <property type="match status" value="1"/>
</dbReference>
<keyword evidence="4 9" id="KW-0812">Transmembrane</keyword>
<feature type="transmembrane region" description="Helical" evidence="9">
    <location>
        <begin position="119"/>
        <end position="152"/>
    </location>
</feature>
<evidence type="ECO:0000313" key="10">
    <source>
        <dbReference type="EMBL" id="TQE95431.1"/>
    </source>
</evidence>
<sequence length="547" mass="58072">MTLKRSRLKSSLPPTATLRPPPSHRQIRQEGPPGPAPESSPAAASDGGGRRGDTAERTMTSKRRLQRRVTPLQVLQEPLQAGVRKVFDLRRFLLVLGLTTAVLLFPTPEGLSPEGHRGLALFIFTGSILALEPAPLPIAALMVPICQIALGIDQAPGAFAPFGQPVVFLILGSLFLAEALRKHGLTRRLALYAIVASKGNFRLLLLELMLITGALSMWVLNTATAAVLIPVAITIAQRVPRQEEARRVLTLLILGIAYSSSIGAIATIMGSGENAIAVGLLDEVMDFGFLDWMQFGLPISVTLIPLSWAILLRTLPAPSVRIDTEPAAKELTRLGSLKGPEREILAILFVSVVLWVSGSSLESMLHLPRTLLSSAVVAIGAVALLSIDEVIDWNDLKGVNWGVFFVIGAGLTLGDALDKTGASAWFAAQLAPALEGLPYGVILVILVMLGFSLTQFMNNVTLGAILAPVLITLAQASGISPPRLLLPTIISLALAYMLPSASARMTLVAVTGAVERKDMIRAGLAVGLPSALVVIAFFYGLSVVGWI</sequence>
<evidence type="ECO:0000256" key="8">
    <source>
        <dbReference type="SAM" id="MobiDB-lite"/>
    </source>
</evidence>
<dbReference type="EMBL" id="VIGC01000014">
    <property type="protein sequence ID" value="TQE95431.1"/>
    <property type="molecule type" value="Genomic_DNA"/>
</dbReference>
<feature type="transmembrane region" description="Helical" evidence="9">
    <location>
        <begin position="292"/>
        <end position="312"/>
    </location>
</feature>
<dbReference type="AlphaFoldDB" id="A0A540VF93"/>
<dbReference type="GO" id="GO:0008514">
    <property type="term" value="F:organic anion transmembrane transporter activity"/>
    <property type="evidence" value="ECO:0007669"/>
    <property type="project" value="UniProtKB-ARBA"/>
</dbReference>
<evidence type="ECO:0000256" key="1">
    <source>
        <dbReference type="ARBA" id="ARBA00004141"/>
    </source>
</evidence>
<dbReference type="OrthoDB" id="9766267at2"/>
<feature type="transmembrane region" description="Helical" evidence="9">
    <location>
        <begin position="437"/>
        <end position="453"/>
    </location>
</feature>
<accession>A0A540VF93</accession>
<feature type="region of interest" description="Disordered" evidence="8">
    <location>
        <begin position="1"/>
        <end position="65"/>
    </location>
</feature>
<feature type="transmembrane region" description="Helical" evidence="9">
    <location>
        <begin position="399"/>
        <end position="417"/>
    </location>
</feature>
<keyword evidence="6 9" id="KW-0472">Membrane</keyword>
<feature type="transmembrane region" description="Helical" evidence="9">
    <location>
        <begin position="158"/>
        <end position="177"/>
    </location>
</feature>
<keyword evidence="11" id="KW-1185">Reference proteome</keyword>
<dbReference type="GO" id="GO:0005886">
    <property type="term" value="C:plasma membrane"/>
    <property type="evidence" value="ECO:0007669"/>
    <property type="project" value="TreeGrafter"/>
</dbReference>
<evidence type="ECO:0000256" key="9">
    <source>
        <dbReference type="SAM" id="Phobius"/>
    </source>
</evidence>
<feature type="transmembrane region" description="Helical" evidence="9">
    <location>
        <begin position="248"/>
        <end position="272"/>
    </location>
</feature>
<feature type="transmembrane region" description="Helical" evidence="9">
    <location>
        <begin position="485"/>
        <end position="510"/>
    </location>
</feature>
<feature type="transmembrane region" description="Helical" evidence="9">
    <location>
        <begin position="89"/>
        <end position="107"/>
    </location>
</feature>
<dbReference type="Pfam" id="PF00939">
    <property type="entry name" value="Na_sulph_symp"/>
    <property type="match status" value="1"/>
</dbReference>
<comment type="caution">
    <text evidence="10">The sequence shown here is derived from an EMBL/GenBank/DDBJ whole genome shotgun (WGS) entry which is preliminary data.</text>
</comment>
<feature type="transmembrane region" description="Helical" evidence="9">
    <location>
        <begin position="367"/>
        <end position="387"/>
    </location>
</feature>
<dbReference type="InParanoid" id="A0A540VF93"/>
<dbReference type="Proteomes" id="UP000317371">
    <property type="component" value="Unassembled WGS sequence"/>
</dbReference>
<evidence type="ECO:0000313" key="11">
    <source>
        <dbReference type="Proteomes" id="UP000317371"/>
    </source>
</evidence>
<feature type="transmembrane region" description="Helical" evidence="9">
    <location>
        <begin position="217"/>
        <end position="236"/>
    </location>
</feature>
<comment type="subcellular location">
    <subcellularLocation>
        <location evidence="1">Membrane</location>
        <topology evidence="1">Multi-pass membrane protein</topology>
    </subcellularLocation>
</comment>
<evidence type="ECO:0000256" key="4">
    <source>
        <dbReference type="ARBA" id="ARBA00022692"/>
    </source>
</evidence>
<dbReference type="FunCoup" id="A0A540VF93">
    <property type="interactions" value="78"/>
</dbReference>
<comment type="similarity">
    <text evidence="2">Belongs to the SLC13A/DASS transporter (TC 2.A.47) family. NADC subfamily.</text>
</comment>
<evidence type="ECO:0000256" key="2">
    <source>
        <dbReference type="ARBA" id="ARBA00006772"/>
    </source>
</evidence>
<gene>
    <name evidence="10" type="ORF">FKZ61_12595</name>
</gene>